<dbReference type="AlphaFoldDB" id="A0A9N9PRU4"/>
<evidence type="ECO:0000313" key="2">
    <source>
        <dbReference type="Proteomes" id="UP000696280"/>
    </source>
</evidence>
<keyword evidence="2" id="KW-1185">Reference proteome</keyword>
<protein>
    <submittedName>
        <fullName evidence="1">Uncharacterized protein</fullName>
    </submittedName>
</protein>
<reference evidence="1" key="1">
    <citation type="submission" date="2021-07" db="EMBL/GenBank/DDBJ databases">
        <authorList>
            <person name="Durling M."/>
        </authorList>
    </citation>
    <scope>NUCLEOTIDE SEQUENCE</scope>
</reference>
<dbReference type="OrthoDB" id="10275443at2759"/>
<dbReference type="Proteomes" id="UP000696280">
    <property type="component" value="Unassembled WGS sequence"/>
</dbReference>
<proteinExistence type="predicted"/>
<name>A0A9N9PRU4_9HELO</name>
<organism evidence="1 2">
    <name type="scientific">Hymenoscyphus fraxineus</name>
    <dbReference type="NCBI Taxonomy" id="746836"/>
    <lineage>
        <taxon>Eukaryota</taxon>
        <taxon>Fungi</taxon>
        <taxon>Dikarya</taxon>
        <taxon>Ascomycota</taxon>
        <taxon>Pezizomycotina</taxon>
        <taxon>Leotiomycetes</taxon>
        <taxon>Helotiales</taxon>
        <taxon>Helotiaceae</taxon>
        <taxon>Hymenoscyphus</taxon>
    </lineage>
</organism>
<comment type="caution">
    <text evidence="1">The sequence shown here is derived from an EMBL/GenBank/DDBJ whole genome shotgun (WGS) entry which is preliminary data.</text>
</comment>
<gene>
    <name evidence="1" type="ORF">HYFRA_00005636</name>
</gene>
<evidence type="ECO:0000313" key="1">
    <source>
        <dbReference type="EMBL" id="CAG8951832.1"/>
    </source>
</evidence>
<sequence>MSSLINVITHQLALEQHIKTSFRPKEDVATYLRWKQDAFRKLETFLSTFETEAFHQRRLSWIRTESQSHDLEMLCAGVISQLRIAIQKTRQLQYWASGEIYSARDQTTGMNLALQASRAIRLTFQEFGVVSGNDGLLEDPNNNMVIKYLEKVLNLSFVFGRLVGFESWYDCLDEDMGPNLDTFIFDSLNDYRKRSDTSLAGVIADHREVPRSFLPVEPQRPIVYRSPYPYGAAVLWNVPD</sequence>
<dbReference type="EMBL" id="CAJVRL010000044">
    <property type="protein sequence ID" value="CAG8951832.1"/>
    <property type="molecule type" value="Genomic_DNA"/>
</dbReference>
<accession>A0A9N9PRU4</accession>